<feature type="domain" description="Mur ligase C-terminal" evidence="13">
    <location>
        <begin position="320"/>
        <end position="443"/>
    </location>
</feature>
<keyword evidence="7 10" id="KW-0573">Peptidoglycan synthesis</keyword>
<dbReference type="OrthoDB" id="9801978at2"/>
<evidence type="ECO:0000256" key="4">
    <source>
        <dbReference type="ARBA" id="ARBA00022741"/>
    </source>
</evidence>
<dbReference type="Gene3D" id="3.40.1190.10">
    <property type="entry name" value="Mur-like, catalytic domain"/>
    <property type="match status" value="1"/>
</dbReference>
<evidence type="ECO:0000313" key="15">
    <source>
        <dbReference type="EMBL" id="ANG61949.1"/>
    </source>
</evidence>
<comment type="similarity">
    <text evidence="10">Belongs to the MurCDEF family. MurF subfamily.</text>
</comment>
<evidence type="ECO:0000259" key="14">
    <source>
        <dbReference type="Pfam" id="PF08245"/>
    </source>
</evidence>
<dbReference type="InterPro" id="IPR051046">
    <property type="entry name" value="MurCDEF_CellWall_CoF430Synth"/>
</dbReference>
<dbReference type="GO" id="GO:0005737">
    <property type="term" value="C:cytoplasm"/>
    <property type="evidence" value="ECO:0007669"/>
    <property type="project" value="UniProtKB-SubCell"/>
</dbReference>
<evidence type="ECO:0000256" key="8">
    <source>
        <dbReference type="ARBA" id="ARBA00023306"/>
    </source>
</evidence>
<dbReference type="GO" id="GO:0008766">
    <property type="term" value="F:UDP-N-acetylmuramoylalanyl-D-glutamyl-2,6-diaminopimelate-D-alanyl-D-alanine ligase activity"/>
    <property type="evidence" value="ECO:0007669"/>
    <property type="project" value="RHEA"/>
</dbReference>
<evidence type="ECO:0000256" key="6">
    <source>
        <dbReference type="ARBA" id="ARBA00022960"/>
    </source>
</evidence>
<evidence type="ECO:0000256" key="3">
    <source>
        <dbReference type="ARBA" id="ARBA00022618"/>
    </source>
</evidence>
<evidence type="ECO:0000256" key="9">
    <source>
        <dbReference type="ARBA" id="ARBA00023316"/>
    </source>
</evidence>
<dbReference type="GO" id="GO:0009252">
    <property type="term" value="P:peptidoglycan biosynthetic process"/>
    <property type="evidence" value="ECO:0007669"/>
    <property type="project" value="UniProtKB-UniRule"/>
</dbReference>
<keyword evidence="1 10" id="KW-0963">Cytoplasm</keyword>
<dbReference type="GO" id="GO:0051301">
    <property type="term" value="P:cell division"/>
    <property type="evidence" value="ECO:0007669"/>
    <property type="project" value="UniProtKB-KW"/>
</dbReference>
<dbReference type="EC" id="6.3.2.10" evidence="10 11"/>
<feature type="domain" description="Mur ligase N-terminal catalytic" evidence="12">
    <location>
        <begin position="30"/>
        <end position="73"/>
    </location>
</feature>
<reference evidence="16" key="1">
    <citation type="submission" date="2016-05" db="EMBL/GenBank/DDBJ databases">
        <authorList>
            <person name="Baek K."/>
            <person name="Yang S.-J."/>
        </authorList>
    </citation>
    <scope>NUCLEOTIDE SEQUENCE [LARGE SCALE GENOMIC DNA]</scope>
    <source>
        <strain evidence="16">ST58-10</strain>
    </source>
</reference>
<organism evidence="15 16">
    <name type="scientific">Marinobacterium aestuarii</name>
    <dbReference type="NCBI Taxonomy" id="1821621"/>
    <lineage>
        <taxon>Bacteria</taxon>
        <taxon>Pseudomonadati</taxon>
        <taxon>Pseudomonadota</taxon>
        <taxon>Gammaproteobacteria</taxon>
        <taxon>Oceanospirillales</taxon>
        <taxon>Oceanospirillaceae</taxon>
        <taxon>Marinobacterium</taxon>
    </lineage>
</organism>
<dbReference type="AlphaFoldDB" id="A0A1A9EWN4"/>
<dbReference type="InterPro" id="IPR005863">
    <property type="entry name" value="UDP-N-AcMur_synth"/>
</dbReference>
<keyword evidence="2 10" id="KW-0436">Ligase</keyword>
<dbReference type="InterPro" id="IPR004101">
    <property type="entry name" value="Mur_ligase_C"/>
</dbReference>
<sequence length="460" mass="47834">MIGSFSLAELVPVLDGRLEGGTGGAISIGRVSTDTRRIQPGDLFVALRGENFDAHDFVAQAQSQGAVAAVVERLLPLAIPQLVVADTRLALGAIAQYNRTFFAGPLIAVTGSSGKTSVKEMLATILAGAGPTLATRGNLNNDIGVPLTLFELEQQHRYAVIEMGASGPGEIDYVSGLARPDVAVLNNAFGAHLEGFGSLEGVVRAKGEIFNGLNAGGTAVVNADDPHADTWLRQLEQRRVLSFGLERSDVDVTARDLYYQPNGCHGFELVVGEQRAAVRLRVLGRHNVANALAAAAAAFAAGLDLSLIVQGLERFEAVAGRMKPIAGVAGCRLIDDSYNANPASVKAAIDVLASLPGERVLVLGDMAELGPDAAQQHADIGAYAAAAGLDHFYATGPLCRHAVAAYCSQGGSDGQNFASRAELIGTLNTLAHAQLTLLVKGSRSAAMDQVVSGLAQGEFH</sequence>
<keyword evidence="4 10" id="KW-0547">Nucleotide-binding</keyword>
<dbReference type="GO" id="GO:0047480">
    <property type="term" value="F:UDP-N-acetylmuramoyl-tripeptide-D-alanyl-D-alanine ligase activity"/>
    <property type="evidence" value="ECO:0007669"/>
    <property type="project" value="UniProtKB-UniRule"/>
</dbReference>
<dbReference type="GO" id="GO:0008360">
    <property type="term" value="P:regulation of cell shape"/>
    <property type="evidence" value="ECO:0007669"/>
    <property type="project" value="UniProtKB-KW"/>
</dbReference>
<evidence type="ECO:0000256" key="2">
    <source>
        <dbReference type="ARBA" id="ARBA00022598"/>
    </source>
</evidence>
<evidence type="ECO:0000256" key="1">
    <source>
        <dbReference type="ARBA" id="ARBA00022490"/>
    </source>
</evidence>
<dbReference type="InterPro" id="IPR036615">
    <property type="entry name" value="Mur_ligase_C_dom_sf"/>
</dbReference>
<dbReference type="RefSeq" id="WP_067379102.1">
    <property type="nucleotide sequence ID" value="NZ_CP015839.1"/>
</dbReference>
<evidence type="ECO:0000259" key="13">
    <source>
        <dbReference type="Pfam" id="PF02875"/>
    </source>
</evidence>
<dbReference type="Pfam" id="PF08245">
    <property type="entry name" value="Mur_ligase_M"/>
    <property type="match status" value="1"/>
</dbReference>
<evidence type="ECO:0000259" key="12">
    <source>
        <dbReference type="Pfam" id="PF01225"/>
    </source>
</evidence>
<dbReference type="Proteomes" id="UP000078070">
    <property type="component" value="Chromosome"/>
</dbReference>
<evidence type="ECO:0000256" key="5">
    <source>
        <dbReference type="ARBA" id="ARBA00022840"/>
    </source>
</evidence>
<keyword evidence="9 10" id="KW-0961">Cell wall biogenesis/degradation</keyword>
<dbReference type="STRING" id="1821621.A8C75_05250"/>
<dbReference type="Gene3D" id="3.40.1390.10">
    <property type="entry name" value="MurE/MurF, N-terminal domain"/>
    <property type="match status" value="1"/>
</dbReference>
<protein>
    <recommendedName>
        <fullName evidence="10 11">UDP-N-acetylmuramoyl-tripeptide--D-alanyl-D-alanine ligase</fullName>
        <ecNumber evidence="10 11">6.3.2.10</ecNumber>
    </recommendedName>
    <alternativeName>
        <fullName evidence="10">D-alanyl-D-alanine-adding enzyme</fullName>
    </alternativeName>
</protein>
<dbReference type="SUPFAM" id="SSF53244">
    <property type="entry name" value="MurD-like peptide ligases, peptide-binding domain"/>
    <property type="match status" value="1"/>
</dbReference>
<proteinExistence type="inferred from homology"/>
<dbReference type="SUPFAM" id="SSF63418">
    <property type="entry name" value="MurE/MurF N-terminal domain"/>
    <property type="match status" value="1"/>
</dbReference>
<dbReference type="HAMAP" id="MF_02019">
    <property type="entry name" value="MurF"/>
    <property type="match status" value="1"/>
</dbReference>
<dbReference type="PANTHER" id="PTHR43024">
    <property type="entry name" value="UDP-N-ACETYLMURAMOYL-TRIPEPTIDE--D-ALANYL-D-ALANINE LIGASE"/>
    <property type="match status" value="1"/>
</dbReference>
<dbReference type="Pfam" id="PF02875">
    <property type="entry name" value="Mur_ligase_C"/>
    <property type="match status" value="1"/>
</dbReference>
<comment type="pathway">
    <text evidence="10 11">Cell wall biogenesis; peptidoglycan biosynthesis.</text>
</comment>
<keyword evidence="8 10" id="KW-0131">Cell cycle</keyword>
<accession>A0A1A9EWN4</accession>
<evidence type="ECO:0000313" key="16">
    <source>
        <dbReference type="Proteomes" id="UP000078070"/>
    </source>
</evidence>
<comment type="function">
    <text evidence="10 11">Involved in cell wall formation. Catalyzes the final step in the synthesis of UDP-N-acetylmuramoyl-pentapeptide, the precursor of murein.</text>
</comment>
<dbReference type="NCBIfam" id="TIGR01143">
    <property type="entry name" value="murF"/>
    <property type="match status" value="1"/>
</dbReference>
<dbReference type="InterPro" id="IPR036565">
    <property type="entry name" value="Mur-like_cat_sf"/>
</dbReference>
<reference evidence="15 16" key="2">
    <citation type="journal article" date="2018" name="Int. J. Syst. Evol. Microbiol.">
        <title>Marinobacterium aestuarii sp. nov., a benzene-degrading marine bacterium isolated from estuary sediment.</title>
        <authorList>
            <person name="Bae S.S."/>
            <person name="Jung J."/>
            <person name="Chung D."/>
            <person name="Baek K."/>
        </authorList>
    </citation>
    <scope>NUCLEOTIDE SEQUENCE [LARGE SCALE GENOMIC DNA]</scope>
    <source>
        <strain evidence="15 16">ST58-10</strain>
    </source>
</reference>
<evidence type="ECO:0000256" key="7">
    <source>
        <dbReference type="ARBA" id="ARBA00022984"/>
    </source>
</evidence>
<feature type="binding site" evidence="10">
    <location>
        <begin position="111"/>
        <end position="117"/>
    </location>
    <ligand>
        <name>ATP</name>
        <dbReference type="ChEBI" id="CHEBI:30616"/>
    </ligand>
</feature>
<dbReference type="InterPro" id="IPR035911">
    <property type="entry name" value="MurE/MurF_N"/>
</dbReference>
<feature type="domain" description="Mur ligase central" evidence="14">
    <location>
        <begin position="109"/>
        <end position="298"/>
    </location>
</feature>
<comment type="subcellular location">
    <subcellularLocation>
        <location evidence="10 11">Cytoplasm</location>
    </subcellularLocation>
</comment>
<evidence type="ECO:0000256" key="10">
    <source>
        <dbReference type="HAMAP-Rule" id="MF_02019"/>
    </source>
</evidence>
<dbReference type="KEGG" id="mars:A8C75_05250"/>
<dbReference type="Pfam" id="PF01225">
    <property type="entry name" value="Mur_ligase"/>
    <property type="match status" value="1"/>
</dbReference>
<dbReference type="InterPro" id="IPR013221">
    <property type="entry name" value="Mur_ligase_cen"/>
</dbReference>
<keyword evidence="16" id="KW-1185">Reference proteome</keyword>
<dbReference type="Gene3D" id="3.90.190.20">
    <property type="entry name" value="Mur ligase, C-terminal domain"/>
    <property type="match status" value="1"/>
</dbReference>
<dbReference type="SUPFAM" id="SSF53623">
    <property type="entry name" value="MurD-like peptide ligases, catalytic domain"/>
    <property type="match status" value="1"/>
</dbReference>
<keyword evidence="5 10" id="KW-0067">ATP-binding</keyword>
<dbReference type="GO" id="GO:0005524">
    <property type="term" value="F:ATP binding"/>
    <property type="evidence" value="ECO:0007669"/>
    <property type="project" value="UniProtKB-UniRule"/>
</dbReference>
<dbReference type="InterPro" id="IPR000713">
    <property type="entry name" value="Mur_ligase_N"/>
</dbReference>
<comment type="catalytic activity">
    <reaction evidence="10 11">
        <text>D-alanyl-D-alanine + UDP-N-acetyl-alpha-D-muramoyl-L-alanyl-gamma-D-glutamyl-meso-2,6-diaminopimelate + ATP = UDP-N-acetyl-alpha-D-muramoyl-L-alanyl-gamma-D-glutamyl-meso-2,6-diaminopimeloyl-D-alanyl-D-alanine + ADP + phosphate + H(+)</text>
        <dbReference type="Rhea" id="RHEA:28374"/>
        <dbReference type="ChEBI" id="CHEBI:15378"/>
        <dbReference type="ChEBI" id="CHEBI:30616"/>
        <dbReference type="ChEBI" id="CHEBI:43474"/>
        <dbReference type="ChEBI" id="CHEBI:57822"/>
        <dbReference type="ChEBI" id="CHEBI:61386"/>
        <dbReference type="ChEBI" id="CHEBI:83905"/>
        <dbReference type="ChEBI" id="CHEBI:456216"/>
        <dbReference type="EC" id="6.3.2.10"/>
    </reaction>
</comment>
<dbReference type="PANTHER" id="PTHR43024:SF1">
    <property type="entry name" value="UDP-N-ACETYLMURAMOYL-TRIPEPTIDE--D-ALANYL-D-ALANINE LIGASE"/>
    <property type="match status" value="1"/>
</dbReference>
<dbReference type="GO" id="GO:0071555">
    <property type="term" value="P:cell wall organization"/>
    <property type="evidence" value="ECO:0007669"/>
    <property type="project" value="UniProtKB-KW"/>
</dbReference>
<dbReference type="EMBL" id="CP015839">
    <property type="protein sequence ID" value="ANG61949.1"/>
    <property type="molecule type" value="Genomic_DNA"/>
</dbReference>
<keyword evidence="3 10" id="KW-0132">Cell division</keyword>
<dbReference type="UniPathway" id="UPA00219"/>
<evidence type="ECO:0000256" key="11">
    <source>
        <dbReference type="RuleBase" id="RU004136"/>
    </source>
</evidence>
<keyword evidence="6 10" id="KW-0133">Cell shape</keyword>
<name>A0A1A9EWN4_9GAMM</name>
<gene>
    <name evidence="10" type="primary">murF</name>
    <name evidence="15" type="ORF">A8C75_05250</name>
</gene>